<accession>K1PE86</accession>
<dbReference type="InParanoid" id="K1PE86"/>
<sequence>MIKTLEEDNVSPRNGFKYLTPSDPSCTSIGNGCFLAEPSCKGCIPNCVCEQLRIRSLAAAEEIGHEWTSEQSAVI</sequence>
<dbReference type="AlphaFoldDB" id="K1PE86"/>
<protein>
    <submittedName>
        <fullName evidence="1">Uncharacterized protein</fullName>
    </submittedName>
</protein>
<dbReference type="HOGENOM" id="CLU_2673506_0_0_1"/>
<gene>
    <name evidence="1" type="ORF">CGI_10002643</name>
</gene>
<reference evidence="1" key="1">
    <citation type="journal article" date="2012" name="Nature">
        <title>The oyster genome reveals stress adaptation and complexity of shell formation.</title>
        <authorList>
            <person name="Zhang G."/>
            <person name="Fang X."/>
            <person name="Guo X."/>
            <person name="Li L."/>
            <person name="Luo R."/>
            <person name="Xu F."/>
            <person name="Yang P."/>
            <person name="Zhang L."/>
            <person name="Wang X."/>
            <person name="Qi H."/>
            <person name="Xiong Z."/>
            <person name="Que H."/>
            <person name="Xie Y."/>
            <person name="Holland P.W."/>
            <person name="Paps J."/>
            <person name="Zhu Y."/>
            <person name="Wu F."/>
            <person name="Chen Y."/>
            <person name="Wang J."/>
            <person name="Peng C."/>
            <person name="Meng J."/>
            <person name="Yang L."/>
            <person name="Liu J."/>
            <person name="Wen B."/>
            <person name="Zhang N."/>
            <person name="Huang Z."/>
            <person name="Zhu Q."/>
            <person name="Feng Y."/>
            <person name="Mount A."/>
            <person name="Hedgecock D."/>
            <person name="Xu Z."/>
            <person name="Liu Y."/>
            <person name="Domazet-Loso T."/>
            <person name="Du Y."/>
            <person name="Sun X."/>
            <person name="Zhang S."/>
            <person name="Liu B."/>
            <person name="Cheng P."/>
            <person name="Jiang X."/>
            <person name="Li J."/>
            <person name="Fan D."/>
            <person name="Wang W."/>
            <person name="Fu W."/>
            <person name="Wang T."/>
            <person name="Wang B."/>
            <person name="Zhang J."/>
            <person name="Peng Z."/>
            <person name="Li Y."/>
            <person name="Li N."/>
            <person name="Wang J."/>
            <person name="Chen M."/>
            <person name="He Y."/>
            <person name="Tan F."/>
            <person name="Song X."/>
            <person name="Zheng Q."/>
            <person name="Huang R."/>
            <person name="Yang H."/>
            <person name="Du X."/>
            <person name="Chen L."/>
            <person name="Yang M."/>
            <person name="Gaffney P.M."/>
            <person name="Wang S."/>
            <person name="Luo L."/>
            <person name="She Z."/>
            <person name="Ming Y."/>
            <person name="Huang W."/>
            <person name="Zhang S."/>
            <person name="Huang B."/>
            <person name="Zhang Y."/>
            <person name="Qu T."/>
            <person name="Ni P."/>
            <person name="Miao G."/>
            <person name="Wang J."/>
            <person name="Wang Q."/>
            <person name="Steinberg C.E."/>
            <person name="Wang H."/>
            <person name="Li N."/>
            <person name="Qian L."/>
            <person name="Zhang G."/>
            <person name="Li Y."/>
            <person name="Yang H."/>
            <person name="Liu X."/>
            <person name="Wang J."/>
            <person name="Yin Y."/>
            <person name="Wang J."/>
        </authorList>
    </citation>
    <scope>NUCLEOTIDE SEQUENCE [LARGE SCALE GENOMIC DNA]</scope>
    <source>
        <strain evidence="1">05x7-T-G4-1.051#20</strain>
    </source>
</reference>
<dbReference type="EMBL" id="JH819180">
    <property type="protein sequence ID" value="EKC22212.1"/>
    <property type="molecule type" value="Genomic_DNA"/>
</dbReference>
<organism evidence="1">
    <name type="scientific">Magallana gigas</name>
    <name type="common">Pacific oyster</name>
    <name type="synonym">Crassostrea gigas</name>
    <dbReference type="NCBI Taxonomy" id="29159"/>
    <lineage>
        <taxon>Eukaryota</taxon>
        <taxon>Metazoa</taxon>
        <taxon>Spiralia</taxon>
        <taxon>Lophotrochozoa</taxon>
        <taxon>Mollusca</taxon>
        <taxon>Bivalvia</taxon>
        <taxon>Autobranchia</taxon>
        <taxon>Pteriomorphia</taxon>
        <taxon>Ostreida</taxon>
        <taxon>Ostreoidea</taxon>
        <taxon>Ostreidae</taxon>
        <taxon>Magallana</taxon>
    </lineage>
</organism>
<name>K1PE86_MAGGI</name>
<proteinExistence type="predicted"/>
<evidence type="ECO:0000313" key="1">
    <source>
        <dbReference type="EMBL" id="EKC22212.1"/>
    </source>
</evidence>